<dbReference type="OrthoDB" id="1620396at2759"/>
<gene>
    <name evidence="1" type="ORF">A4A49_23206</name>
</gene>
<dbReference type="PANTHER" id="PTHR31871:SF22">
    <property type="entry name" value="LOB DOMAIN-CONTAINING PROTEIN"/>
    <property type="match status" value="1"/>
</dbReference>
<evidence type="ECO:0000313" key="2">
    <source>
        <dbReference type="Proteomes" id="UP000187609"/>
    </source>
</evidence>
<reference evidence="1" key="1">
    <citation type="submission" date="2016-11" db="EMBL/GenBank/DDBJ databases">
        <title>The genome of Nicotiana attenuata.</title>
        <authorList>
            <person name="Xu S."/>
            <person name="Brockmoeller T."/>
            <person name="Gaquerel E."/>
            <person name="Navarro A."/>
            <person name="Kuhl H."/>
            <person name="Gase K."/>
            <person name="Ling Z."/>
            <person name="Zhou W."/>
            <person name="Kreitzer C."/>
            <person name="Stanke M."/>
            <person name="Tang H."/>
            <person name="Lyons E."/>
            <person name="Pandey P."/>
            <person name="Pandey S.P."/>
            <person name="Timmermann B."/>
            <person name="Baldwin I.T."/>
        </authorList>
    </citation>
    <scope>NUCLEOTIDE SEQUENCE [LARGE SCALE GENOMIC DNA]</scope>
    <source>
        <strain evidence="1">UT</strain>
    </source>
</reference>
<dbReference type="PANTHER" id="PTHR31871">
    <property type="entry name" value="OS02G0137100 PROTEIN"/>
    <property type="match status" value="1"/>
</dbReference>
<accession>A0A314KKI2</accession>
<dbReference type="Gramene" id="OIT29777">
    <property type="protein sequence ID" value="OIT29777"/>
    <property type="gene ID" value="A4A49_23206"/>
</dbReference>
<dbReference type="Proteomes" id="UP000187609">
    <property type="component" value="Unassembled WGS sequence"/>
</dbReference>
<proteinExistence type="predicted"/>
<dbReference type="NCBIfam" id="TIGR01589">
    <property type="entry name" value="A_thal_3526"/>
    <property type="match status" value="1"/>
</dbReference>
<name>A0A314KKI2_NICAT</name>
<organism evidence="1 2">
    <name type="scientific">Nicotiana attenuata</name>
    <name type="common">Coyote tobacco</name>
    <dbReference type="NCBI Taxonomy" id="49451"/>
    <lineage>
        <taxon>Eukaryota</taxon>
        <taxon>Viridiplantae</taxon>
        <taxon>Streptophyta</taxon>
        <taxon>Embryophyta</taxon>
        <taxon>Tracheophyta</taxon>
        <taxon>Spermatophyta</taxon>
        <taxon>Magnoliopsida</taxon>
        <taxon>eudicotyledons</taxon>
        <taxon>Gunneridae</taxon>
        <taxon>Pentapetalae</taxon>
        <taxon>asterids</taxon>
        <taxon>lamiids</taxon>
        <taxon>Solanales</taxon>
        <taxon>Solanaceae</taxon>
        <taxon>Nicotianoideae</taxon>
        <taxon>Nicotianeae</taxon>
        <taxon>Nicotiana</taxon>
    </lineage>
</organism>
<comment type="caution">
    <text evidence="1">The sequence shown here is derived from an EMBL/GenBank/DDBJ whole genome shotgun (WGS) entry which is preliminary data.</text>
</comment>
<dbReference type="STRING" id="49451.A0A314KKI2"/>
<keyword evidence="2" id="KW-1185">Reference proteome</keyword>
<dbReference type="InterPro" id="IPR006476">
    <property type="entry name" value="CHP01589_pln"/>
</dbReference>
<protein>
    <submittedName>
        <fullName evidence="1">Uncharacterized protein</fullName>
    </submittedName>
</protein>
<sequence>MSSGDGRIVSSEDIQMVQNRIEQCLRHYMSQREVLETLFIQDKIEPGFTELVWLKLEEENQEFFQAYHLKLMVKEQIMEFNKLLAEQVKMTHQLPIHQNLACRAVENVGYTSKAEHMHESIPTSLPNTFSNCSSAVLSCMQTADDVSAQSRKINVTPNILSAQTSNMGMRRTLEGKIIKTEPNYANNSHFNIGAHSSFLESRSALGGASISSVNSMQSNSQPLNRLPDADTTSFGFLGEIPQNFGLSDLSADFSNSSDILESYSRTPFLATDTGNLLDPNGDIERLTNVSDSLQYEGFAGD</sequence>
<dbReference type="EMBL" id="MJEQ01001691">
    <property type="protein sequence ID" value="OIT29777.1"/>
    <property type="molecule type" value="Genomic_DNA"/>
</dbReference>
<evidence type="ECO:0000313" key="1">
    <source>
        <dbReference type="EMBL" id="OIT29777.1"/>
    </source>
</evidence>
<dbReference type="Pfam" id="PF09713">
    <property type="entry name" value="A_thal_3526"/>
    <property type="match status" value="1"/>
</dbReference>
<dbReference type="AlphaFoldDB" id="A0A314KKI2"/>